<evidence type="ECO:0000259" key="2">
    <source>
        <dbReference type="Pfam" id="PF24481"/>
    </source>
</evidence>
<dbReference type="InterPro" id="IPR052376">
    <property type="entry name" value="Oxidative_Scav/Glycosyltrans"/>
</dbReference>
<organism evidence="3">
    <name type="scientific">freshwater metagenome</name>
    <dbReference type="NCBI Taxonomy" id="449393"/>
    <lineage>
        <taxon>unclassified sequences</taxon>
        <taxon>metagenomes</taxon>
        <taxon>ecological metagenomes</taxon>
    </lineage>
</organism>
<proteinExistence type="predicted"/>
<evidence type="ECO:0000256" key="1">
    <source>
        <dbReference type="SAM" id="Coils"/>
    </source>
</evidence>
<feature type="domain" description="CT398-like coiled coil hairpin" evidence="2">
    <location>
        <begin position="10"/>
        <end position="188"/>
    </location>
</feature>
<dbReference type="PANTHER" id="PTHR39082:SF1">
    <property type="entry name" value="SCAVENGER RECEPTOR CLASS A MEMBER 3"/>
    <property type="match status" value="1"/>
</dbReference>
<reference evidence="3" key="1">
    <citation type="submission" date="2020-05" db="EMBL/GenBank/DDBJ databases">
        <authorList>
            <person name="Chiriac C."/>
            <person name="Salcher M."/>
            <person name="Ghai R."/>
            <person name="Kavagutti S V."/>
        </authorList>
    </citation>
    <scope>NUCLEOTIDE SEQUENCE</scope>
</reference>
<feature type="coiled-coil region" evidence="1">
    <location>
        <begin position="54"/>
        <end position="120"/>
    </location>
</feature>
<dbReference type="EMBL" id="CAESAL010000178">
    <property type="protein sequence ID" value="CAB4347459.1"/>
    <property type="molecule type" value="Genomic_DNA"/>
</dbReference>
<sequence>MTDLERLLELQANDTATDQLRHRRSTLPERAALVELDLKEKKLRADVAEPQNERDGLARDQKRLEDEIASVEGKAVRVDKQLYDGSMTSPKEAQALQADLESLKRRQSTLEDEVIALMEQIEPLDEMLSGSKIVLAALDDERSATIASLAAAETAIDQELVATLAARQVLVDAVPASLVAEYERIRGGAGGTGVARLQGATCLGCHISMAAAEVDVIKRLPAEELAYCPDCGRLLVR</sequence>
<gene>
    <name evidence="3" type="ORF">UFOPK3331_02232</name>
    <name evidence="4" type="ORF">UFOPK4371_01922</name>
</gene>
<name>A0A6J6A1S0_9ZZZZ</name>
<evidence type="ECO:0000313" key="4">
    <source>
        <dbReference type="EMBL" id="CAB5078768.1"/>
    </source>
</evidence>
<keyword evidence="1" id="KW-0175">Coiled coil</keyword>
<dbReference type="EMBL" id="CAFBRD010000168">
    <property type="protein sequence ID" value="CAB5078768.1"/>
    <property type="molecule type" value="Genomic_DNA"/>
</dbReference>
<protein>
    <submittedName>
        <fullName evidence="3">Unannotated protein</fullName>
    </submittedName>
</protein>
<dbReference type="InterPro" id="IPR056003">
    <property type="entry name" value="CT398_CC_hairpin"/>
</dbReference>
<dbReference type="AlphaFoldDB" id="A0A6J6A1S0"/>
<evidence type="ECO:0000313" key="3">
    <source>
        <dbReference type="EMBL" id="CAB4347459.1"/>
    </source>
</evidence>
<dbReference type="Pfam" id="PF24481">
    <property type="entry name" value="CT398_CC"/>
    <property type="match status" value="1"/>
</dbReference>
<accession>A0A6J6A1S0</accession>
<dbReference type="Gene3D" id="1.10.287.1490">
    <property type="match status" value="1"/>
</dbReference>
<dbReference type="PANTHER" id="PTHR39082">
    <property type="entry name" value="PHOSPHOLIPASE C-BETA-2-RELATED"/>
    <property type="match status" value="1"/>
</dbReference>